<feature type="transmembrane region" description="Helical" evidence="1">
    <location>
        <begin position="93"/>
        <end position="113"/>
    </location>
</feature>
<name>A0A150IM94_9EURY</name>
<evidence type="ECO:0000259" key="2">
    <source>
        <dbReference type="Pfam" id="PF00892"/>
    </source>
</evidence>
<keyword evidence="1" id="KW-0812">Transmembrane</keyword>
<feature type="transmembrane region" description="Helical" evidence="1">
    <location>
        <begin position="250"/>
        <end position="269"/>
    </location>
</feature>
<dbReference type="InterPro" id="IPR037185">
    <property type="entry name" value="EmrE-like"/>
</dbReference>
<dbReference type="Proteomes" id="UP000092403">
    <property type="component" value="Unassembled WGS sequence"/>
</dbReference>
<sequence>MKKDYWTIVISAIFFGLIIPGGQYFSNLGFSLYEISVYSLFFLFIFTLPIILIRKSFPIRRGNLVFFILYGLIGALLQLTQFGGVIFGTPVAIVALLLYTQPIWTTFFGRLILNEEISKIKIFSVVIAFLGVIFLLSPWNIDNIGNTKGLVSSLLAGIFLSLWVIFARKTGINKDYYINTLSAYSFLSLLWLILLFPLIKILYNSYYLTRLSYNFPISYWIYFGVFCLISAFMPNSLFYKAMEKVEASKAGVILLLEPVVASIVAMIIFSQYLTSSSFFGGGLILLSNYLAIKE</sequence>
<dbReference type="PANTHER" id="PTHR22911:SF79">
    <property type="entry name" value="MOBA-LIKE NTP TRANSFERASE DOMAIN-CONTAINING PROTEIN"/>
    <property type="match status" value="1"/>
</dbReference>
<reference evidence="6 7" key="1">
    <citation type="journal article" date="2016" name="ISME J.">
        <title>Chasing the elusive Euryarchaeota class WSA2: genomes reveal a uniquely fastidious methyl-reducing methanogen.</title>
        <authorList>
            <person name="Nobu M.K."/>
            <person name="Narihiro T."/>
            <person name="Kuroda K."/>
            <person name="Mei R."/>
            <person name="Liu W.T."/>
        </authorList>
    </citation>
    <scope>NUCLEOTIDE SEQUENCE [LARGE SCALE GENOMIC DNA]</scope>
    <source>
        <strain evidence="3">B03fssc0709_Meth_Bin005</strain>
        <strain evidence="4">B15fssc0709_Meth_Bin003</strain>
        <strain evidence="5">BMIXfssc0709_Meth_Bin006</strain>
    </source>
</reference>
<dbReference type="Proteomes" id="UP000091929">
    <property type="component" value="Unassembled WGS sequence"/>
</dbReference>
<dbReference type="Pfam" id="PF00892">
    <property type="entry name" value="EamA"/>
    <property type="match status" value="2"/>
</dbReference>
<dbReference type="AlphaFoldDB" id="A0A150IM94"/>
<dbReference type="Proteomes" id="UP000092401">
    <property type="component" value="Unassembled WGS sequence"/>
</dbReference>
<dbReference type="SUPFAM" id="SSF103481">
    <property type="entry name" value="Multidrug resistance efflux transporter EmrE"/>
    <property type="match status" value="2"/>
</dbReference>
<proteinExistence type="predicted"/>
<protein>
    <submittedName>
        <fullName evidence="3">EamA-like transporter family protein</fullName>
    </submittedName>
</protein>
<feature type="transmembrane region" description="Helical" evidence="1">
    <location>
        <begin position="178"/>
        <end position="199"/>
    </location>
</feature>
<evidence type="ECO:0000313" key="7">
    <source>
        <dbReference type="Proteomes" id="UP000092401"/>
    </source>
</evidence>
<feature type="transmembrane region" description="Helical" evidence="1">
    <location>
        <begin position="219"/>
        <end position="238"/>
    </location>
</feature>
<dbReference type="EMBL" id="LNJC01000007">
    <property type="protein sequence ID" value="KYC50839.1"/>
    <property type="molecule type" value="Genomic_DNA"/>
</dbReference>
<feature type="transmembrane region" description="Helical" evidence="1">
    <location>
        <begin position="120"/>
        <end position="137"/>
    </location>
</feature>
<comment type="caution">
    <text evidence="3">The sequence shown here is derived from an EMBL/GenBank/DDBJ whole genome shotgun (WGS) entry which is preliminary data.</text>
</comment>
<feature type="domain" description="EamA" evidence="2">
    <location>
        <begin position="148"/>
        <end position="290"/>
    </location>
</feature>
<evidence type="ECO:0000313" key="5">
    <source>
        <dbReference type="EMBL" id="KYC50839.1"/>
    </source>
</evidence>
<feature type="transmembrane region" description="Helical" evidence="1">
    <location>
        <begin position="31"/>
        <end position="52"/>
    </location>
</feature>
<dbReference type="InterPro" id="IPR000620">
    <property type="entry name" value="EamA_dom"/>
</dbReference>
<feature type="transmembrane region" description="Helical" evidence="1">
    <location>
        <begin position="64"/>
        <end position="87"/>
    </location>
</feature>
<dbReference type="EMBL" id="LNGE01000008">
    <property type="protein sequence ID" value="KYC45915.1"/>
    <property type="molecule type" value="Genomic_DNA"/>
</dbReference>
<evidence type="ECO:0000256" key="1">
    <source>
        <dbReference type="SAM" id="Phobius"/>
    </source>
</evidence>
<accession>A0A150IU57</accession>
<dbReference type="EMBL" id="LNGF01000009">
    <property type="protein sequence ID" value="KYC48184.1"/>
    <property type="molecule type" value="Genomic_DNA"/>
</dbReference>
<evidence type="ECO:0000313" key="3">
    <source>
        <dbReference type="EMBL" id="KYC45915.1"/>
    </source>
</evidence>
<feature type="transmembrane region" description="Helical" evidence="1">
    <location>
        <begin position="5"/>
        <end position="25"/>
    </location>
</feature>
<feature type="domain" description="EamA" evidence="2">
    <location>
        <begin position="6"/>
        <end position="136"/>
    </location>
</feature>
<keyword evidence="1" id="KW-1133">Transmembrane helix</keyword>
<accession>A0A150IM94</accession>
<dbReference type="PANTHER" id="PTHR22911">
    <property type="entry name" value="ACYL-MALONYL CONDENSING ENZYME-RELATED"/>
    <property type="match status" value="1"/>
</dbReference>
<dbReference type="GO" id="GO:0016020">
    <property type="term" value="C:membrane"/>
    <property type="evidence" value="ECO:0007669"/>
    <property type="project" value="InterPro"/>
</dbReference>
<feature type="transmembrane region" description="Helical" evidence="1">
    <location>
        <begin position="149"/>
        <end position="166"/>
    </location>
</feature>
<evidence type="ECO:0000313" key="6">
    <source>
        <dbReference type="Proteomes" id="UP000091929"/>
    </source>
</evidence>
<organism evidence="3 7">
    <name type="scientific">Candidatus Methanofastidiosum methylothiophilum</name>
    <dbReference type="NCBI Taxonomy" id="1705564"/>
    <lineage>
        <taxon>Archaea</taxon>
        <taxon>Methanobacteriati</taxon>
        <taxon>Methanobacteriota</taxon>
        <taxon>Stenosarchaea group</taxon>
        <taxon>Candidatus Methanofastidiosia</taxon>
        <taxon>Candidatus Methanofastidiosales</taxon>
        <taxon>Candidatus Methanofastidiosaceae</taxon>
        <taxon>Candidatus Methanofastidiosum</taxon>
    </lineage>
</organism>
<gene>
    <name evidence="3" type="ORF">APG10_00435</name>
    <name evidence="4" type="ORF">APG11_00545</name>
    <name evidence="5" type="ORF">APG12_00526</name>
</gene>
<keyword evidence="1" id="KW-0472">Membrane</keyword>
<accession>A0A150J0V9</accession>
<evidence type="ECO:0000313" key="4">
    <source>
        <dbReference type="EMBL" id="KYC48184.1"/>
    </source>
</evidence>